<organism evidence="1 2">
    <name type="scientific">Sphaerodactylus townsendi</name>
    <dbReference type="NCBI Taxonomy" id="933632"/>
    <lineage>
        <taxon>Eukaryota</taxon>
        <taxon>Metazoa</taxon>
        <taxon>Chordata</taxon>
        <taxon>Craniata</taxon>
        <taxon>Vertebrata</taxon>
        <taxon>Euteleostomi</taxon>
        <taxon>Lepidosauria</taxon>
        <taxon>Squamata</taxon>
        <taxon>Bifurcata</taxon>
        <taxon>Gekkota</taxon>
        <taxon>Sphaerodactylidae</taxon>
        <taxon>Sphaerodactylus</taxon>
    </lineage>
</organism>
<proteinExistence type="predicted"/>
<keyword evidence="2" id="KW-1185">Reference proteome</keyword>
<gene>
    <name evidence="1" type="ORF">K3G42_002263</name>
</gene>
<comment type="caution">
    <text evidence="1">The sequence shown here is derived from an EMBL/GenBank/DDBJ whole genome shotgun (WGS) entry which is preliminary data.</text>
</comment>
<dbReference type="EMBL" id="CM037620">
    <property type="protein sequence ID" value="KAH7994334.1"/>
    <property type="molecule type" value="Genomic_DNA"/>
</dbReference>
<evidence type="ECO:0000313" key="1">
    <source>
        <dbReference type="EMBL" id="KAH7994334.1"/>
    </source>
</evidence>
<evidence type="ECO:0000313" key="2">
    <source>
        <dbReference type="Proteomes" id="UP000827872"/>
    </source>
</evidence>
<dbReference type="Proteomes" id="UP000827872">
    <property type="component" value="Linkage Group LG07"/>
</dbReference>
<name>A0ACB8EQ22_9SAUR</name>
<protein>
    <submittedName>
        <fullName evidence="1">Uncharacterized protein</fullName>
    </submittedName>
</protein>
<sequence length="92" mass="10063">MFLRHRWTVTLTPPSLRCLPRREPAGSVRLTKCGCSFRSGPSQEGLCQVWELLQKCSGGAVADSSDQPGVERNGTRLGFPPRIQALVGAVWP</sequence>
<accession>A0ACB8EQ22</accession>
<reference evidence="1" key="1">
    <citation type="submission" date="2021-08" db="EMBL/GenBank/DDBJ databases">
        <title>The first chromosome-level gecko genome reveals the dynamic sex chromosomes of Neotropical dwarf geckos (Sphaerodactylidae: Sphaerodactylus).</title>
        <authorList>
            <person name="Pinto B.J."/>
            <person name="Keating S.E."/>
            <person name="Gamble T."/>
        </authorList>
    </citation>
    <scope>NUCLEOTIDE SEQUENCE</scope>
    <source>
        <strain evidence="1">TG3544</strain>
    </source>
</reference>